<evidence type="ECO:0000259" key="2">
    <source>
        <dbReference type="Pfam" id="PF20263"/>
    </source>
</evidence>
<proteinExistence type="predicted"/>
<dbReference type="CDD" id="cd20273">
    <property type="entry name" value="Complex1_LYR_unchar"/>
    <property type="match status" value="1"/>
</dbReference>
<comment type="caution">
    <text evidence="3">The sequence shown here is derived from an EMBL/GenBank/DDBJ whole genome shotgun (WGS) entry which is preliminary data.</text>
</comment>
<dbReference type="EMBL" id="JAXLQG010000017">
    <property type="protein sequence ID" value="KAK5531376.1"/>
    <property type="molecule type" value="Genomic_DNA"/>
</dbReference>
<dbReference type="InterPro" id="IPR046896">
    <property type="entry name" value="Cup1-like_N"/>
</dbReference>
<sequence length="371" mass="42272">MTTNPTPLYRSLLREASYLPLPQCRTFIKSHITTSFRRYIPKYHKGTTRTGNPIPFSRQVELLHRGRKFLAGLKRANEGYILQLEKVLRMTYGRIGPRRYTLLDTFTSKPAPTSSDELASSPANSPTNTTPTNTTTNTTPTTTPSTTTPAQSRREAHFQRAILKWDIPPRLKALLKSQTTQQSQFLRIGRRTPNVHLRFKPPSTNIWGKPLPMCRLKNLKHEWYNSNVELALPPLPPKEYNDLHDLVSGKTKITFADIPSSRRRPQARRSTEDQEQEEAASQSSIILEGPKPGIRMKDYMSGRPHTITPRLLRHLLSRCVLKETPLVKTAVPERSRTGLAFRWDDARSSNRLDLGKMNAAVTNQQMNLLFG</sequence>
<keyword evidence="4" id="KW-1185">Reference proteome</keyword>
<feature type="region of interest" description="Disordered" evidence="1">
    <location>
        <begin position="257"/>
        <end position="287"/>
    </location>
</feature>
<name>A0AAV9Q1Z4_9PEZI</name>
<gene>
    <name evidence="3" type="ORF">LTR25_008485</name>
</gene>
<accession>A0AAV9Q1Z4</accession>
<dbReference type="Pfam" id="PF20263">
    <property type="entry name" value="LYRM2-like"/>
    <property type="match status" value="1"/>
</dbReference>
<evidence type="ECO:0000313" key="4">
    <source>
        <dbReference type="Proteomes" id="UP001345827"/>
    </source>
</evidence>
<evidence type="ECO:0000256" key="1">
    <source>
        <dbReference type="SAM" id="MobiDB-lite"/>
    </source>
</evidence>
<feature type="compositionally biased region" description="Low complexity" evidence="1">
    <location>
        <begin position="119"/>
        <end position="150"/>
    </location>
</feature>
<protein>
    <recommendedName>
        <fullName evidence="2">LYR motif-containing protein Cup1-like N-terminal domain-containing protein</fullName>
    </recommendedName>
</protein>
<organism evidence="3 4">
    <name type="scientific">Vermiconidia calcicola</name>
    <dbReference type="NCBI Taxonomy" id="1690605"/>
    <lineage>
        <taxon>Eukaryota</taxon>
        <taxon>Fungi</taxon>
        <taxon>Dikarya</taxon>
        <taxon>Ascomycota</taxon>
        <taxon>Pezizomycotina</taxon>
        <taxon>Dothideomycetes</taxon>
        <taxon>Dothideomycetidae</taxon>
        <taxon>Mycosphaerellales</taxon>
        <taxon>Extremaceae</taxon>
        <taxon>Vermiconidia</taxon>
    </lineage>
</organism>
<evidence type="ECO:0000313" key="3">
    <source>
        <dbReference type="EMBL" id="KAK5531376.1"/>
    </source>
</evidence>
<feature type="compositionally biased region" description="Polar residues" evidence="1">
    <location>
        <begin position="106"/>
        <end position="118"/>
    </location>
</feature>
<dbReference type="Proteomes" id="UP001345827">
    <property type="component" value="Unassembled WGS sequence"/>
</dbReference>
<feature type="region of interest" description="Disordered" evidence="1">
    <location>
        <begin position="106"/>
        <end position="155"/>
    </location>
</feature>
<reference evidence="3 4" key="1">
    <citation type="submission" date="2023-06" db="EMBL/GenBank/DDBJ databases">
        <title>Black Yeasts Isolated from many extreme environments.</title>
        <authorList>
            <person name="Coleine C."/>
            <person name="Stajich J.E."/>
            <person name="Selbmann L."/>
        </authorList>
    </citation>
    <scope>NUCLEOTIDE SEQUENCE [LARGE SCALE GENOMIC DNA]</scope>
    <source>
        <strain evidence="3 4">CCFEE 5887</strain>
    </source>
</reference>
<dbReference type="AlphaFoldDB" id="A0AAV9Q1Z4"/>
<feature type="domain" description="LYR motif-containing protein Cup1-like N-terminal" evidence="2">
    <location>
        <begin position="8"/>
        <end position="103"/>
    </location>
</feature>